<name>A0A4C1TAW8_EUMVA</name>
<protein>
    <submittedName>
        <fullName evidence="1">Uncharacterized protein</fullName>
    </submittedName>
</protein>
<organism evidence="1 2">
    <name type="scientific">Eumeta variegata</name>
    <name type="common">Bagworm moth</name>
    <name type="synonym">Eumeta japonica</name>
    <dbReference type="NCBI Taxonomy" id="151549"/>
    <lineage>
        <taxon>Eukaryota</taxon>
        <taxon>Metazoa</taxon>
        <taxon>Ecdysozoa</taxon>
        <taxon>Arthropoda</taxon>
        <taxon>Hexapoda</taxon>
        <taxon>Insecta</taxon>
        <taxon>Pterygota</taxon>
        <taxon>Neoptera</taxon>
        <taxon>Endopterygota</taxon>
        <taxon>Lepidoptera</taxon>
        <taxon>Glossata</taxon>
        <taxon>Ditrysia</taxon>
        <taxon>Tineoidea</taxon>
        <taxon>Psychidae</taxon>
        <taxon>Oiketicinae</taxon>
        <taxon>Eumeta</taxon>
    </lineage>
</organism>
<comment type="caution">
    <text evidence="1">The sequence shown here is derived from an EMBL/GenBank/DDBJ whole genome shotgun (WGS) entry which is preliminary data.</text>
</comment>
<dbReference type="Proteomes" id="UP000299102">
    <property type="component" value="Unassembled WGS sequence"/>
</dbReference>
<dbReference type="AlphaFoldDB" id="A0A4C1TAW8"/>
<sequence>MNTKTADVEYSAFDTTHCHEDALDNHRNAFNCVLLVNSLMAKRQHYLTQGLRYAQRTSKSLKIISLAAHHRANVGLLRGNDLEESKNRIRRLFGGHPLSAYRMQRRKQAKRAADNAGFNRLWELRVGNRTEHDPGVGVRMERKGGRGEGK</sequence>
<gene>
    <name evidence="1" type="ORF">EVAR_76403_1</name>
</gene>
<evidence type="ECO:0000313" key="1">
    <source>
        <dbReference type="EMBL" id="GBP10567.1"/>
    </source>
</evidence>
<evidence type="ECO:0000313" key="2">
    <source>
        <dbReference type="Proteomes" id="UP000299102"/>
    </source>
</evidence>
<reference evidence="1 2" key="1">
    <citation type="journal article" date="2019" name="Commun. Biol.">
        <title>The bagworm genome reveals a unique fibroin gene that provides high tensile strength.</title>
        <authorList>
            <person name="Kono N."/>
            <person name="Nakamura H."/>
            <person name="Ohtoshi R."/>
            <person name="Tomita M."/>
            <person name="Numata K."/>
            <person name="Arakawa K."/>
        </authorList>
    </citation>
    <scope>NUCLEOTIDE SEQUENCE [LARGE SCALE GENOMIC DNA]</scope>
</reference>
<dbReference type="EMBL" id="BGZK01000041">
    <property type="protein sequence ID" value="GBP10567.1"/>
    <property type="molecule type" value="Genomic_DNA"/>
</dbReference>
<proteinExistence type="predicted"/>
<keyword evidence="2" id="KW-1185">Reference proteome</keyword>
<accession>A0A4C1TAW8</accession>